<dbReference type="RefSeq" id="WP_219237699.1">
    <property type="nucleotide sequence ID" value="NZ_JAHWZX010000005.1"/>
</dbReference>
<comment type="caution">
    <text evidence="1">The sequence shown here is derived from an EMBL/GenBank/DDBJ whole genome shotgun (WGS) entry which is preliminary data.</text>
</comment>
<organism evidence="1 2">
    <name type="scientific">Stakelama flava</name>
    <dbReference type="NCBI Taxonomy" id="2860338"/>
    <lineage>
        <taxon>Bacteria</taxon>
        <taxon>Pseudomonadati</taxon>
        <taxon>Pseudomonadota</taxon>
        <taxon>Alphaproteobacteria</taxon>
        <taxon>Sphingomonadales</taxon>
        <taxon>Sphingomonadaceae</taxon>
        <taxon>Stakelama</taxon>
    </lineage>
</organism>
<dbReference type="Proteomes" id="UP001197214">
    <property type="component" value="Unassembled WGS sequence"/>
</dbReference>
<evidence type="ECO:0000313" key="2">
    <source>
        <dbReference type="Proteomes" id="UP001197214"/>
    </source>
</evidence>
<reference evidence="1 2" key="1">
    <citation type="submission" date="2021-07" db="EMBL/GenBank/DDBJ databases">
        <title>Stakelama flava sp. nov., a novel endophytic bacterium isolated from branch of Kandelia candel.</title>
        <authorList>
            <person name="Tuo L."/>
        </authorList>
    </citation>
    <scope>NUCLEOTIDE SEQUENCE [LARGE SCALE GENOMIC DNA]</scope>
    <source>
        <strain evidence="1 2">CBK3Z-3</strain>
    </source>
</reference>
<proteinExistence type="predicted"/>
<protein>
    <submittedName>
        <fullName evidence="1">Peptidoglycan endopeptidase</fullName>
    </submittedName>
</protein>
<accession>A0ABS6XK40</accession>
<sequence>MSANERAAEAAMALVGVPFRLHGRDCRRGLDCVGVAVAALGGEARLGPVMTGYALRSGDGVGAQAALRRAGLEPVDVPRIGDVILAQAGPGQLHLAVLVTGGIVHADAVLRKVVFRPGGPPWPVASAWRFYNEEK</sequence>
<name>A0ABS6XK40_9SPHN</name>
<dbReference type="EMBL" id="JAHWZX010000005">
    <property type="protein sequence ID" value="MBW4330573.1"/>
    <property type="molecule type" value="Genomic_DNA"/>
</dbReference>
<evidence type="ECO:0000313" key="1">
    <source>
        <dbReference type="EMBL" id="MBW4330573.1"/>
    </source>
</evidence>
<keyword evidence="2" id="KW-1185">Reference proteome</keyword>
<gene>
    <name evidence="1" type="ORF">KY084_06750</name>
</gene>